<dbReference type="HOGENOM" id="CLU_1282509_0_0_0"/>
<evidence type="ECO:0000313" key="2">
    <source>
        <dbReference type="EMBL" id="ABJ85175.1"/>
    </source>
</evidence>
<proteinExistence type="predicted"/>
<feature type="compositionally biased region" description="Pro residues" evidence="1">
    <location>
        <begin position="138"/>
        <end position="152"/>
    </location>
</feature>
<protein>
    <submittedName>
        <fullName evidence="2">Uncharacterized protein</fullName>
    </submittedName>
</protein>
<sequence precursor="true">MVRYLVLLAAAVAAYAQGSSPKPSADDYPVQAKSGATRIGADFMVHSFASGEEMFIAEKYLVVEVAFYPPKGGSVDVATSNFTLTVNGKKALATQNPAMVASSLKHRDWQFPHGPMGNLGVGGVNVGGGQPRTQSPFPGAPDPNRLPNPPRAPDGDSNTPTRETPKAEEVLVKTALPEGKFTEPVSGFIFFPWTGKVSAIKSLELTYNDVVIKLR</sequence>
<dbReference type="eggNOG" id="ENOG502ZSBB">
    <property type="taxonomic scope" value="Bacteria"/>
</dbReference>
<dbReference type="STRING" id="234267.Acid_4211"/>
<reference evidence="2" key="1">
    <citation type="submission" date="2006-10" db="EMBL/GenBank/DDBJ databases">
        <title>Complete sequence of Solibacter usitatus Ellin6076.</title>
        <authorList>
            <consortium name="US DOE Joint Genome Institute"/>
            <person name="Copeland A."/>
            <person name="Lucas S."/>
            <person name="Lapidus A."/>
            <person name="Barry K."/>
            <person name="Detter J.C."/>
            <person name="Glavina del Rio T."/>
            <person name="Hammon N."/>
            <person name="Israni S."/>
            <person name="Dalin E."/>
            <person name="Tice H."/>
            <person name="Pitluck S."/>
            <person name="Thompson L.S."/>
            <person name="Brettin T."/>
            <person name="Bruce D."/>
            <person name="Han C."/>
            <person name="Tapia R."/>
            <person name="Gilna P."/>
            <person name="Schmutz J."/>
            <person name="Larimer F."/>
            <person name="Land M."/>
            <person name="Hauser L."/>
            <person name="Kyrpides N."/>
            <person name="Mikhailova N."/>
            <person name="Janssen P.H."/>
            <person name="Kuske C.R."/>
            <person name="Richardson P."/>
        </authorList>
    </citation>
    <scope>NUCLEOTIDE SEQUENCE</scope>
    <source>
        <strain evidence="2">Ellin6076</strain>
    </source>
</reference>
<name>Q01YU0_SOLUE</name>
<organism evidence="2">
    <name type="scientific">Solibacter usitatus (strain Ellin6076)</name>
    <dbReference type="NCBI Taxonomy" id="234267"/>
    <lineage>
        <taxon>Bacteria</taxon>
        <taxon>Pseudomonadati</taxon>
        <taxon>Acidobacteriota</taxon>
        <taxon>Terriglobia</taxon>
        <taxon>Bryobacterales</taxon>
        <taxon>Solibacteraceae</taxon>
        <taxon>Candidatus Solibacter</taxon>
    </lineage>
</organism>
<feature type="region of interest" description="Disordered" evidence="1">
    <location>
        <begin position="111"/>
        <end position="168"/>
    </location>
</feature>
<gene>
    <name evidence="2" type="ordered locus">Acid_4211</name>
</gene>
<dbReference type="InParanoid" id="Q01YU0"/>
<dbReference type="OrthoDB" id="129249at2"/>
<dbReference type="EMBL" id="CP000473">
    <property type="protein sequence ID" value="ABJ85175.1"/>
    <property type="molecule type" value="Genomic_DNA"/>
</dbReference>
<feature type="compositionally biased region" description="Gly residues" evidence="1">
    <location>
        <begin position="117"/>
        <end position="130"/>
    </location>
</feature>
<dbReference type="AlphaFoldDB" id="Q01YU0"/>
<accession>Q01YU0</accession>
<evidence type="ECO:0000256" key="1">
    <source>
        <dbReference type="SAM" id="MobiDB-lite"/>
    </source>
</evidence>
<dbReference type="KEGG" id="sus:Acid_4211"/>